<dbReference type="AlphaFoldDB" id="A0A4Y2N3I3"/>
<proteinExistence type="predicted"/>
<evidence type="ECO:0000313" key="2">
    <source>
        <dbReference type="Proteomes" id="UP000499080"/>
    </source>
</evidence>
<gene>
    <name evidence="1" type="ORF">AVEN_57042_1</name>
</gene>
<name>A0A4Y2N3I3_ARAVE</name>
<sequence length="143" mass="15518">MPKISIKKKNIPKNIVQYFFQNVTNFIISPREQSRSAKTGVCASARRITYATGNVCKKSDERNRRVLQDLHVSLGPPAAADVGEAQCQFSAADRFYVGAGTCASSNCSLYTTNGMLQTSLKPSTRIGVSASSLRKQVPNVITS</sequence>
<organism evidence="1 2">
    <name type="scientific">Araneus ventricosus</name>
    <name type="common">Orbweaver spider</name>
    <name type="synonym">Epeira ventricosa</name>
    <dbReference type="NCBI Taxonomy" id="182803"/>
    <lineage>
        <taxon>Eukaryota</taxon>
        <taxon>Metazoa</taxon>
        <taxon>Ecdysozoa</taxon>
        <taxon>Arthropoda</taxon>
        <taxon>Chelicerata</taxon>
        <taxon>Arachnida</taxon>
        <taxon>Araneae</taxon>
        <taxon>Araneomorphae</taxon>
        <taxon>Entelegynae</taxon>
        <taxon>Araneoidea</taxon>
        <taxon>Araneidae</taxon>
        <taxon>Araneus</taxon>
    </lineage>
</organism>
<comment type="caution">
    <text evidence="1">The sequence shown here is derived from an EMBL/GenBank/DDBJ whole genome shotgun (WGS) entry which is preliminary data.</text>
</comment>
<accession>A0A4Y2N3I3</accession>
<dbReference type="Proteomes" id="UP000499080">
    <property type="component" value="Unassembled WGS sequence"/>
</dbReference>
<reference evidence="1 2" key="1">
    <citation type="journal article" date="2019" name="Sci. Rep.">
        <title>Orb-weaving spider Araneus ventricosus genome elucidates the spidroin gene catalogue.</title>
        <authorList>
            <person name="Kono N."/>
            <person name="Nakamura H."/>
            <person name="Ohtoshi R."/>
            <person name="Moran D.A.P."/>
            <person name="Shinohara A."/>
            <person name="Yoshida Y."/>
            <person name="Fujiwara M."/>
            <person name="Mori M."/>
            <person name="Tomita M."/>
            <person name="Arakawa K."/>
        </authorList>
    </citation>
    <scope>NUCLEOTIDE SEQUENCE [LARGE SCALE GENOMIC DNA]</scope>
</reference>
<dbReference type="EMBL" id="BGPR01008226">
    <property type="protein sequence ID" value="GBN32356.1"/>
    <property type="molecule type" value="Genomic_DNA"/>
</dbReference>
<keyword evidence="2" id="KW-1185">Reference proteome</keyword>
<evidence type="ECO:0000313" key="1">
    <source>
        <dbReference type="EMBL" id="GBN32356.1"/>
    </source>
</evidence>
<protein>
    <submittedName>
        <fullName evidence="1">Uncharacterized protein</fullName>
    </submittedName>
</protein>